<accession>A0A9D4CZI6</accession>
<sequence>MDEIIKRENGTLNRFSNGSRPGSLYSVRKPVYAVGPNRNSAPQSVKENPIYSQPMRSVPYIIPESTDLQDDGGNAPGKHVSYIRLRDSRKTPMTNGGPGGNDGPVSNSAFALTQSIKDLSDVYDPSNSSPESTSLDHEKSKPESVLNKNKMLEDGAVTIHVNNISNPSVPSSTRSGPSSVNSGS</sequence>
<protein>
    <submittedName>
        <fullName evidence="2">Uncharacterized protein</fullName>
    </submittedName>
</protein>
<feature type="compositionally biased region" description="Polar residues" evidence="1">
    <location>
        <begin position="10"/>
        <end position="20"/>
    </location>
</feature>
<keyword evidence="3" id="KW-1185">Reference proteome</keyword>
<reference evidence="2" key="2">
    <citation type="submission" date="2020-11" db="EMBL/GenBank/DDBJ databases">
        <authorList>
            <person name="McCartney M.A."/>
            <person name="Auch B."/>
            <person name="Kono T."/>
            <person name="Mallez S."/>
            <person name="Becker A."/>
            <person name="Gohl D.M."/>
            <person name="Silverstein K.A.T."/>
            <person name="Koren S."/>
            <person name="Bechman K.B."/>
            <person name="Herman A."/>
            <person name="Abrahante J.E."/>
            <person name="Garbe J."/>
        </authorList>
    </citation>
    <scope>NUCLEOTIDE SEQUENCE</scope>
    <source>
        <strain evidence="2">Duluth1</strain>
        <tissue evidence="2">Whole animal</tissue>
    </source>
</reference>
<gene>
    <name evidence="2" type="ORF">DPMN_041693</name>
</gene>
<feature type="compositionally biased region" description="Polar residues" evidence="1">
    <location>
        <begin position="37"/>
        <end position="52"/>
    </location>
</feature>
<proteinExistence type="predicted"/>
<reference evidence="2" key="1">
    <citation type="journal article" date="2019" name="bioRxiv">
        <title>The Genome of the Zebra Mussel, Dreissena polymorpha: A Resource for Invasive Species Research.</title>
        <authorList>
            <person name="McCartney M.A."/>
            <person name="Auch B."/>
            <person name="Kono T."/>
            <person name="Mallez S."/>
            <person name="Zhang Y."/>
            <person name="Obille A."/>
            <person name="Becker A."/>
            <person name="Abrahante J.E."/>
            <person name="Garbe J."/>
            <person name="Badalamenti J.P."/>
            <person name="Herman A."/>
            <person name="Mangelson H."/>
            <person name="Liachko I."/>
            <person name="Sullivan S."/>
            <person name="Sone E.D."/>
            <person name="Koren S."/>
            <person name="Silverstein K.A.T."/>
            <person name="Beckman K.B."/>
            <person name="Gohl D.M."/>
        </authorList>
    </citation>
    <scope>NUCLEOTIDE SEQUENCE</scope>
    <source>
        <strain evidence="2">Duluth1</strain>
        <tissue evidence="2">Whole animal</tissue>
    </source>
</reference>
<feature type="region of interest" description="Disordered" evidence="1">
    <location>
        <begin position="33"/>
        <end position="52"/>
    </location>
</feature>
<name>A0A9D4CZI6_DREPO</name>
<comment type="caution">
    <text evidence="2">The sequence shown here is derived from an EMBL/GenBank/DDBJ whole genome shotgun (WGS) entry which is preliminary data.</text>
</comment>
<feature type="region of interest" description="Disordered" evidence="1">
    <location>
        <begin position="1"/>
        <end position="25"/>
    </location>
</feature>
<evidence type="ECO:0000256" key="1">
    <source>
        <dbReference type="SAM" id="MobiDB-lite"/>
    </source>
</evidence>
<dbReference type="EMBL" id="JAIWYP010000011">
    <property type="protein sequence ID" value="KAH3735230.1"/>
    <property type="molecule type" value="Genomic_DNA"/>
</dbReference>
<dbReference type="Proteomes" id="UP000828390">
    <property type="component" value="Unassembled WGS sequence"/>
</dbReference>
<dbReference type="AlphaFoldDB" id="A0A9D4CZI6"/>
<feature type="region of interest" description="Disordered" evidence="1">
    <location>
        <begin position="63"/>
        <end position="184"/>
    </location>
</feature>
<feature type="compositionally biased region" description="Low complexity" evidence="1">
    <location>
        <begin position="161"/>
        <end position="184"/>
    </location>
</feature>
<evidence type="ECO:0000313" key="2">
    <source>
        <dbReference type="EMBL" id="KAH3735230.1"/>
    </source>
</evidence>
<feature type="compositionally biased region" description="Polar residues" evidence="1">
    <location>
        <begin position="104"/>
        <end position="117"/>
    </location>
</feature>
<organism evidence="2 3">
    <name type="scientific">Dreissena polymorpha</name>
    <name type="common">Zebra mussel</name>
    <name type="synonym">Mytilus polymorpha</name>
    <dbReference type="NCBI Taxonomy" id="45954"/>
    <lineage>
        <taxon>Eukaryota</taxon>
        <taxon>Metazoa</taxon>
        <taxon>Spiralia</taxon>
        <taxon>Lophotrochozoa</taxon>
        <taxon>Mollusca</taxon>
        <taxon>Bivalvia</taxon>
        <taxon>Autobranchia</taxon>
        <taxon>Heteroconchia</taxon>
        <taxon>Euheterodonta</taxon>
        <taxon>Imparidentia</taxon>
        <taxon>Neoheterodontei</taxon>
        <taxon>Myida</taxon>
        <taxon>Dreissenoidea</taxon>
        <taxon>Dreissenidae</taxon>
        <taxon>Dreissena</taxon>
    </lineage>
</organism>
<evidence type="ECO:0000313" key="3">
    <source>
        <dbReference type="Proteomes" id="UP000828390"/>
    </source>
</evidence>